<sequence>MLNKSTCTLNALPPLYERGFFVSNCKNQENLPDNFVPVQIYIDGIYIFRDKKTECVQDSKNDCHVVILGFVVDSQDVSSTPESIVTALLIALTRGRQVFLRALESIGGRYAIVARDYTGTFIVGDAGGIRSIFYTFPRGEVLVSSHAALLAEITGVSIVEFVDSLQSFGSGSRARNWPGRFSKFAGVFTLTPNTFLDFDAKRPHRFFTLEPPSERTVEEASDLVAYYLSTAAKNFVRNYLDHDRSKAVLFLTGGVDSRLVLSAFHGLEDHLKAFSYDINNAHAKDIELARRIAGDLGIHHVVDYGDDRATTPLVQIAAKNACNPYTGSKSVINFCGGGAFSDCAFSMRGNLGEISRGVFSARSAFLNDPPRYMARIWRRGSENIKIIFDAFTDYVSATEVEKSQWPIRIIYYWEHRHATWHAATINELDTCFDTFNIMNSRNIIEAMCSVPLDAQKTSSVHGKAIAKLNPKLLNYSLNYKGF</sequence>
<dbReference type="Proteomes" id="UP000198635">
    <property type="component" value="Unassembled WGS sequence"/>
</dbReference>
<gene>
    <name evidence="5" type="ORF">SAMN04488082_1115</name>
</gene>
<comment type="pathway">
    <text evidence="1">Amino-acid biosynthesis; L-asparagine biosynthesis; L-asparagine from L-aspartate (L-Gln route): step 1/1.</text>
</comment>
<dbReference type="EC" id="6.3.5.4" evidence="2"/>
<dbReference type="SUPFAM" id="SSF56235">
    <property type="entry name" value="N-terminal nucleophile aminohydrolases (Ntn hydrolases)"/>
    <property type="match status" value="1"/>
</dbReference>
<dbReference type="InterPro" id="IPR001962">
    <property type="entry name" value="Asn_synthase"/>
</dbReference>
<dbReference type="AlphaFoldDB" id="A0A1I3VTY9"/>
<evidence type="ECO:0000256" key="3">
    <source>
        <dbReference type="ARBA" id="ARBA00048741"/>
    </source>
</evidence>
<dbReference type="STRING" id="52560.SAMN04488082_1115"/>
<evidence type="ECO:0000313" key="5">
    <source>
        <dbReference type="EMBL" id="SFJ97747.1"/>
    </source>
</evidence>
<dbReference type="InterPro" id="IPR029055">
    <property type="entry name" value="Ntn_hydrolases_N"/>
</dbReference>
<evidence type="ECO:0000313" key="6">
    <source>
        <dbReference type="Proteomes" id="UP000198635"/>
    </source>
</evidence>
<comment type="catalytic activity">
    <reaction evidence="3">
        <text>L-aspartate + L-glutamine + ATP + H2O = L-asparagine + L-glutamate + AMP + diphosphate + H(+)</text>
        <dbReference type="Rhea" id="RHEA:12228"/>
        <dbReference type="ChEBI" id="CHEBI:15377"/>
        <dbReference type="ChEBI" id="CHEBI:15378"/>
        <dbReference type="ChEBI" id="CHEBI:29985"/>
        <dbReference type="ChEBI" id="CHEBI:29991"/>
        <dbReference type="ChEBI" id="CHEBI:30616"/>
        <dbReference type="ChEBI" id="CHEBI:33019"/>
        <dbReference type="ChEBI" id="CHEBI:58048"/>
        <dbReference type="ChEBI" id="CHEBI:58359"/>
        <dbReference type="ChEBI" id="CHEBI:456215"/>
        <dbReference type="EC" id="6.3.5.4"/>
    </reaction>
</comment>
<organism evidence="5 6">
    <name type="scientific">Desulfomicrobium apsheronum</name>
    <dbReference type="NCBI Taxonomy" id="52560"/>
    <lineage>
        <taxon>Bacteria</taxon>
        <taxon>Pseudomonadati</taxon>
        <taxon>Thermodesulfobacteriota</taxon>
        <taxon>Desulfovibrionia</taxon>
        <taxon>Desulfovibrionales</taxon>
        <taxon>Desulfomicrobiaceae</taxon>
        <taxon>Desulfomicrobium</taxon>
    </lineage>
</organism>
<evidence type="ECO:0000256" key="2">
    <source>
        <dbReference type="ARBA" id="ARBA00012737"/>
    </source>
</evidence>
<dbReference type="InterPro" id="IPR014729">
    <property type="entry name" value="Rossmann-like_a/b/a_fold"/>
</dbReference>
<dbReference type="OrthoDB" id="2462219at2"/>
<feature type="domain" description="Asparagine synthetase" evidence="4">
    <location>
        <begin position="246"/>
        <end position="309"/>
    </location>
</feature>
<proteinExistence type="predicted"/>
<dbReference type="InterPro" id="IPR051786">
    <property type="entry name" value="ASN_synthetase/amidase"/>
</dbReference>
<dbReference type="SUPFAM" id="SSF52402">
    <property type="entry name" value="Adenine nucleotide alpha hydrolases-like"/>
    <property type="match status" value="1"/>
</dbReference>
<dbReference type="PANTHER" id="PTHR43284">
    <property type="entry name" value="ASPARAGINE SYNTHETASE (GLUTAMINE-HYDROLYZING)"/>
    <property type="match status" value="1"/>
</dbReference>
<dbReference type="Gene3D" id="3.60.20.10">
    <property type="entry name" value="Glutamine Phosphoribosylpyrophosphate, subunit 1, domain 1"/>
    <property type="match status" value="1"/>
</dbReference>
<evidence type="ECO:0000259" key="4">
    <source>
        <dbReference type="Pfam" id="PF00733"/>
    </source>
</evidence>
<dbReference type="GO" id="GO:0004066">
    <property type="term" value="F:asparagine synthase (glutamine-hydrolyzing) activity"/>
    <property type="evidence" value="ECO:0007669"/>
    <property type="project" value="UniProtKB-EC"/>
</dbReference>
<dbReference type="EMBL" id="FORX01000011">
    <property type="protein sequence ID" value="SFJ97747.1"/>
    <property type="molecule type" value="Genomic_DNA"/>
</dbReference>
<dbReference type="RefSeq" id="WP_143075603.1">
    <property type="nucleotide sequence ID" value="NZ_FORX01000011.1"/>
</dbReference>
<accession>A0A1I3VTY9</accession>
<keyword evidence="6" id="KW-1185">Reference proteome</keyword>
<protein>
    <recommendedName>
        <fullName evidence="2">asparagine synthase (glutamine-hydrolyzing)</fullName>
        <ecNumber evidence="2">6.3.5.4</ecNumber>
    </recommendedName>
</protein>
<evidence type="ECO:0000256" key="1">
    <source>
        <dbReference type="ARBA" id="ARBA00005187"/>
    </source>
</evidence>
<reference evidence="6" key="1">
    <citation type="submission" date="2016-10" db="EMBL/GenBank/DDBJ databases">
        <authorList>
            <person name="Varghese N."/>
            <person name="Submissions S."/>
        </authorList>
    </citation>
    <scope>NUCLEOTIDE SEQUENCE [LARGE SCALE GENOMIC DNA]</scope>
    <source>
        <strain evidence="6">DSM 5918</strain>
    </source>
</reference>
<dbReference type="GO" id="GO:0006529">
    <property type="term" value="P:asparagine biosynthetic process"/>
    <property type="evidence" value="ECO:0007669"/>
    <property type="project" value="InterPro"/>
</dbReference>
<dbReference type="PANTHER" id="PTHR43284:SF1">
    <property type="entry name" value="ASPARAGINE SYNTHETASE"/>
    <property type="match status" value="1"/>
</dbReference>
<name>A0A1I3VTY9_9BACT</name>
<dbReference type="Pfam" id="PF00733">
    <property type="entry name" value="Asn_synthase"/>
    <property type="match status" value="1"/>
</dbReference>
<dbReference type="Gene3D" id="3.40.50.620">
    <property type="entry name" value="HUPs"/>
    <property type="match status" value="1"/>
</dbReference>